<evidence type="ECO:0000313" key="6">
    <source>
        <dbReference type="Proteomes" id="UP000281192"/>
    </source>
</evidence>
<dbReference type="InterPro" id="IPR050739">
    <property type="entry name" value="MFP"/>
</dbReference>
<evidence type="ECO:0000256" key="1">
    <source>
        <dbReference type="SAM" id="Phobius"/>
    </source>
</evidence>
<dbReference type="RefSeq" id="WP_101714648.1">
    <property type="nucleotide sequence ID" value="NZ_CP026100.1"/>
</dbReference>
<keyword evidence="6" id="KW-1185">Reference proteome</keyword>
<evidence type="ECO:0000313" key="5">
    <source>
        <dbReference type="Proteomes" id="UP000234483"/>
    </source>
</evidence>
<feature type="domain" description="AprE-like beta-barrel" evidence="2">
    <location>
        <begin position="312"/>
        <end position="398"/>
    </location>
</feature>
<dbReference type="Proteomes" id="UP000234483">
    <property type="component" value="Unassembled WGS sequence"/>
</dbReference>
<keyword evidence="1" id="KW-0812">Transmembrane</keyword>
<evidence type="ECO:0000259" key="2">
    <source>
        <dbReference type="Pfam" id="PF26002"/>
    </source>
</evidence>
<dbReference type="Gene3D" id="2.40.50.100">
    <property type="match status" value="1"/>
</dbReference>
<dbReference type="OrthoDB" id="9810980at2"/>
<keyword evidence="1" id="KW-1133">Transmembrane helix</keyword>
<dbReference type="Pfam" id="PF26002">
    <property type="entry name" value="Beta-barrel_AprE"/>
    <property type="match status" value="1"/>
</dbReference>
<dbReference type="PANTHER" id="PTHR30386">
    <property type="entry name" value="MEMBRANE FUSION SUBUNIT OF EMRAB-TOLC MULTIDRUG EFFLUX PUMP"/>
    <property type="match status" value="1"/>
</dbReference>
<dbReference type="Gene3D" id="2.40.30.170">
    <property type="match status" value="1"/>
</dbReference>
<dbReference type="AlphaFoldDB" id="A0A2N5CP14"/>
<dbReference type="EMBL" id="PJRQ01000041">
    <property type="protein sequence ID" value="PLR08692.1"/>
    <property type="molecule type" value="Genomic_DNA"/>
</dbReference>
<reference evidence="3 6" key="2">
    <citation type="submission" date="2018-01" db="EMBL/GenBank/DDBJ databases">
        <title>Complete genome sequence of Caulobacter flavus RHGG3.</title>
        <authorList>
            <person name="Yang E."/>
        </authorList>
    </citation>
    <scope>NUCLEOTIDE SEQUENCE [LARGE SCALE GENOMIC DNA]</scope>
    <source>
        <strain evidence="3 6">RHGG3</strain>
    </source>
</reference>
<evidence type="ECO:0000313" key="3">
    <source>
        <dbReference type="EMBL" id="AYV48592.1"/>
    </source>
</evidence>
<feature type="transmembrane region" description="Helical" evidence="1">
    <location>
        <begin position="35"/>
        <end position="58"/>
    </location>
</feature>
<accession>A0A2N5CP14</accession>
<sequence>MYEERSIEALLRPEALQANRDKVGAPVFIHHVPGWIITLLLLSILVASSTFLCLATYARRETVSGLLQPTAGAFRATSLKAGTVTRVPVRDGQNVDVGTPLLSVQSDATLGGGGALSEALALAAEGQRLALLDQAQARRAVLTEQQQGIALRRAAMMLDQKRLLSDRRLQVERMDLAEKNAAAAKSLWEKELMSSLALRQRQEALIVAKQELSAIDRRIEAIPTSLAQLENEARQIGAEQGGQAAAIVANLALLDEKSATTRADALIDIVSPISGKVAALRVKPGEAVAPGEALTFVIPHGGRLQAELWAPSRAAGFIREGDKVRLMYDAFPYQRFGVSRGRVKSIAGAATAPGDVPTVIQAQEAMFRIVVELDQQDVRGYGKNWPLSPGMKLSADLVLEQQSLFAWLFDKLRAARQRSAPL</sequence>
<organism evidence="4 5">
    <name type="scientific">Caulobacter flavus</name>
    <dbReference type="NCBI Taxonomy" id="1679497"/>
    <lineage>
        <taxon>Bacteria</taxon>
        <taxon>Pseudomonadati</taxon>
        <taxon>Pseudomonadota</taxon>
        <taxon>Alphaproteobacteria</taxon>
        <taxon>Caulobacterales</taxon>
        <taxon>Caulobacteraceae</taxon>
        <taxon>Caulobacter</taxon>
    </lineage>
</organism>
<proteinExistence type="predicted"/>
<reference evidence="4 5" key="1">
    <citation type="submission" date="2017-12" db="EMBL/GenBank/DDBJ databases">
        <title>The genome sequence of Caulobacter flavus CGMCC1 15093.</title>
        <authorList>
            <person name="Gao J."/>
            <person name="Mao X."/>
            <person name="Sun J."/>
        </authorList>
    </citation>
    <scope>NUCLEOTIDE SEQUENCE [LARGE SCALE GENOMIC DNA]</scope>
    <source>
        <strain evidence="4 5">CGMCC1 15093</strain>
    </source>
</reference>
<dbReference type="EMBL" id="CP026100">
    <property type="protein sequence ID" value="AYV48592.1"/>
    <property type="molecule type" value="Genomic_DNA"/>
</dbReference>
<dbReference type="PRINTS" id="PR01490">
    <property type="entry name" value="RTXTOXIND"/>
</dbReference>
<gene>
    <name evidence="3" type="ORF">C1707_21305</name>
    <name evidence="4" type="ORF">CFHF_19760</name>
</gene>
<dbReference type="KEGG" id="cfh:C1707_21305"/>
<dbReference type="Proteomes" id="UP000281192">
    <property type="component" value="Chromosome"/>
</dbReference>
<name>A0A2N5CP14_9CAUL</name>
<protein>
    <recommendedName>
        <fullName evidence="2">AprE-like beta-barrel domain-containing protein</fullName>
    </recommendedName>
</protein>
<keyword evidence="1" id="KW-0472">Membrane</keyword>
<dbReference type="InterPro" id="IPR058982">
    <property type="entry name" value="Beta-barrel_AprE"/>
</dbReference>
<dbReference type="PANTHER" id="PTHR30386:SF28">
    <property type="entry name" value="EXPORTED PROTEIN"/>
    <property type="match status" value="1"/>
</dbReference>
<evidence type="ECO:0000313" key="4">
    <source>
        <dbReference type="EMBL" id="PLR08692.1"/>
    </source>
</evidence>